<dbReference type="InterPro" id="IPR036870">
    <property type="entry name" value="Ribosomal_bS18_sf"/>
</dbReference>
<reference evidence="7" key="1">
    <citation type="journal article" date="2009" name="Nature">
        <title>Genome sequence and analysis of the Irish potato famine pathogen Phytophthora infestans.</title>
        <authorList>
            <consortium name="The Broad Institute Genome Sequencing Platform"/>
            <person name="Haas B.J."/>
            <person name="Kamoun S."/>
            <person name="Zody M.C."/>
            <person name="Jiang R.H."/>
            <person name="Handsaker R.E."/>
            <person name="Cano L.M."/>
            <person name="Grabherr M."/>
            <person name="Kodira C.D."/>
            <person name="Raffaele S."/>
            <person name="Torto-Alalibo T."/>
            <person name="Bozkurt T.O."/>
            <person name="Ah-Fong A.M."/>
            <person name="Alvarado L."/>
            <person name="Anderson V.L."/>
            <person name="Armstrong M.R."/>
            <person name="Avrova A."/>
            <person name="Baxter L."/>
            <person name="Beynon J."/>
            <person name="Boevink P.C."/>
            <person name="Bollmann S.R."/>
            <person name="Bos J.I."/>
            <person name="Bulone V."/>
            <person name="Cai G."/>
            <person name="Cakir C."/>
            <person name="Carrington J.C."/>
            <person name="Chawner M."/>
            <person name="Conti L."/>
            <person name="Costanzo S."/>
            <person name="Ewan R."/>
            <person name="Fahlgren N."/>
            <person name="Fischbach M.A."/>
            <person name="Fugelstad J."/>
            <person name="Gilroy E.M."/>
            <person name="Gnerre S."/>
            <person name="Green P.J."/>
            <person name="Grenville-Briggs L.J."/>
            <person name="Griffith J."/>
            <person name="Grunwald N.J."/>
            <person name="Horn K."/>
            <person name="Horner N.R."/>
            <person name="Hu C.H."/>
            <person name="Huitema E."/>
            <person name="Jeong D.H."/>
            <person name="Jones A.M."/>
            <person name="Jones J.D."/>
            <person name="Jones R.W."/>
            <person name="Karlsson E.K."/>
            <person name="Kunjeti S.G."/>
            <person name="Lamour K."/>
            <person name="Liu Z."/>
            <person name="Ma L."/>
            <person name="Maclean D."/>
            <person name="Chibucos M.C."/>
            <person name="McDonald H."/>
            <person name="McWalters J."/>
            <person name="Meijer H.J."/>
            <person name="Morgan W."/>
            <person name="Morris P.F."/>
            <person name="Munro C.A."/>
            <person name="O'Neill K."/>
            <person name="Ospina-Giraldo M."/>
            <person name="Pinzon A."/>
            <person name="Pritchard L."/>
            <person name="Ramsahoye B."/>
            <person name="Ren Q."/>
            <person name="Restrepo S."/>
            <person name="Roy S."/>
            <person name="Sadanandom A."/>
            <person name="Savidor A."/>
            <person name="Schornack S."/>
            <person name="Schwartz D.C."/>
            <person name="Schumann U.D."/>
            <person name="Schwessinger B."/>
            <person name="Seyer L."/>
            <person name="Sharpe T."/>
            <person name="Silvar C."/>
            <person name="Song J."/>
            <person name="Studholme D.J."/>
            <person name="Sykes S."/>
            <person name="Thines M."/>
            <person name="van de Vondervoort P.J."/>
            <person name="Phuntumart V."/>
            <person name="Wawra S."/>
            <person name="Weide R."/>
            <person name="Win J."/>
            <person name="Young C."/>
            <person name="Zhou S."/>
            <person name="Fry W."/>
            <person name="Meyers B.C."/>
            <person name="van West P."/>
            <person name="Ristaino J."/>
            <person name="Govers F."/>
            <person name="Birch P.R."/>
            <person name="Whisson S.C."/>
            <person name="Judelson H.S."/>
            <person name="Nusbaum C."/>
        </authorList>
    </citation>
    <scope>NUCLEOTIDE SEQUENCE [LARGE SCALE GENOMIC DNA]</scope>
    <source>
        <strain evidence="7">T30-4</strain>
    </source>
</reference>
<evidence type="ECO:0000313" key="7">
    <source>
        <dbReference type="Proteomes" id="UP000006643"/>
    </source>
</evidence>
<keyword evidence="2 4" id="KW-0689">Ribosomal protein</keyword>
<name>D0N578_PHYIT</name>
<dbReference type="Gene3D" id="4.10.640.10">
    <property type="entry name" value="Ribosomal protein S18"/>
    <property type="match status" value="1"/>
</dbReference>
<organism evidence="6 7">
    <name type="scientific">Phytophthora infestans (strain T30-4)</name>
    <name type="common">Potato late blight agent</name>
    <dbReference type="NCBI Taxonomy" id="403677"/>
    <lineage>
        <taxon>Eukaryota</taxon>
        <taxon>Sar</taxon>
        <taxon>Stramenopiles</taxon>
        <taxon>Oomycota</taxon>
        <taxon>Peronosporomycetes</taxon>
        <taxon>Peronosporales</taxon>
        <taxon>Peronosporaceae</taxon>
        <taxon>Phytophthora</taxon>
    </lineage>
</organism>
<dbReference type="VEuPathDB" id="FungiDB:PITG_06596"/>
<evidence type="ECO:0000256" key="5">
    <source>
        <dbReference type="SAM" id="MobiDB-lite"/>
    </source>
</evidence>
<dbReference type="PRINTS" id="PR00974">
    <property type="entry name" value="RIBOSOMALS18"/>
</dbReference>
<dbReference type="OMA" id="WMLPADK"/>
<evidence type="ECO:0000256" key="3">
    <source>
        <dbReference type="ARBA" id="ARBA00023274"/>
    </source>
</evidence>
<dbReference type="HAMAP" id="MF_00270">
    <property type="entry name" value="Ribosomal_bS18"/>
    <property type="match status" value="1"/>
</dbReference>
<feature type="region of interest" description="Disordered" evidence="5">
    <location>
        <begin position="292"/>
        <end position="314"/>
    </location>
</feature>
<dbReference type="RefSeq" id="XP_002998683.1">
    <property type="nucleotide sequence ID" value="XM_002998637.1"/>
</dbReference>
<dbReference type="GO" id="GO:0006412">
    <property type="term" value="P:translation"/>
    <property type="evidence" value="ECO:0007669"/>
    <property type="project" value="InterPro"/>
</dbReference>
<dbReference type="InParanoid" id="D0N578"/>
<dbReference type="GO" id="GO:0070181">
    <property type="term" value="F:small ribosomal subunit rRNA binding"/>
    <property type="evidence" value="ECO:0007669"/>
    <property type="project" value="TreeGrafter"/>
</dbReference>
<proteinExistence type="inferred from homology"/>
<dbReference type="HOGENOM" id="CLU_072461_0_0_1"/>
<dbReference type="NCBIfam" id="TIGR00165">
    <property type="entry name" value="S18"/>
    <property type="match status" value="1"/>
</dbReference>
<sequence>MVRVWLRPCASAIVALGRAVPSAKTAVLRAQIPRSLATHNDTSLLIGSVRSLSSKGKDDDKKEFKKKSTFDKFEEDNDLTEVPEEVKYLSQQLDEKDLQFSEELDFDDDDEDDEDAALSPAEWAEKFERDVAEWDQEEGDYDEDSLANVSAEGVEDDRLYVEMPGYDASLSLAESQIGVNEDQSVPDPFKKWEQGMAKEKTKPWKYLVAANHPDVVELALDVDLLRLFISPTGRIRPRRFTGLTAKQQRKLAQAIKISRQMALLPYLSRYPEPTPEQWKAIDEEIIAAAELEDDKDDVLDDDEDEDFDEDFEYD</sequence>
<gene>
    <name evidence="6" type="ORF">PITG_06596</name>
</gene>
<dbReference type="STRING" id="403677.D0N578"/>
<evidence type="ECO:0000256" key="2">
    <source>
        <dbReference type="ARBA" id="ARBA00022980"/>
    </source>
</evidence>
<keyword evidence="3 4" id="KW-0687">Ribonucleoprotein</keyword>
<protein>
    <recommendedName>
        <fullName evidence="8">30S ribosomal protein S18</fullName>
    </recommendedName>
</protein>
<dbReference type="eggNOG" id="ENOG502S2QV">
    <property type="taxonomic scope" value="Eukaryota"/>
</dbReference>
<evidence type="ECO:0000256" key="4">
    <source>
        <dbReference type="RuleBase" id="RU003910"/>
    </source>
</evidence>
<dbReference type="EMBL" id="DS028125">
    <property type="protein sequence ID" value="EEY70036.1"/>
    <property type="molecule type" value="Genomic_DNA"/>
</dbReference>
<dbReference type="PANTHER" id="PTHR13479:SF40">
    <property type="entry name" value="SMALL RIBOSOMAL SUBUNIT PROTEIN BS18M"/>
    <property type="match status" value="1"/>
</dbReference>
<accession>D0N578</accession>
<dbReference type="SUPFAM" id="SSF46911">
    <property type="entry name" value="Ribosomal protein S18"/>
    <property type="match status" value="1"/>
</dbReference>
<evidence type="ECO:0000256" key="1">
    <source>
        <dbReference type="ARBA" id="ARBA00005589"/>
    </source>
</evidence>
<dbReference type="KEGG" id="pif:PITG_06596"/>
<evidence type="ECO:0008006" key="8">
    <source>
        <dbReference type="Google" id="ProtNLM"/>
    </source>
</evidence>
<comment type="similarity">
    <text evidence="1 4">Belongs to the bacterial ribosomal protein bS18 family.</text>
</comment>
<dbReference type="GO" id="GO:0005763">
    <property type="term" value="C:mitochondrial small ribosomal subunit"/>
    <property type="evidence" value="ECO:0007669"/>
    <property type="project" value="TreeGrafter"/>
</dbReference>
<keyword evidence="7" id="KW-1185">Reference proteome</keyword>
<dbReference type="Proteomes" id="UP000006643">
    <property type="component" value="Unassembled WGS sequence"/>
</dbReference>
<dbReference type="GeneID" id="9471866"/>
<dbReference type="GO" id="GO:0003735">
    <property type="term" value="F:structural constituent of ribosome"/>
    <property type="evidence" value="ECO:0007669"/>
    <property type="project" value="InterPro"/>
</dbReference>
<evidence type="ECO:0000313" key="6">
    <source>
        <dbReference type="EMBL" id="EEY70036.1"/>
    </source>
</evidence>
<dbReference type="OrthoDB" id="21463at2759"/>
<dbReference type="AlphaFoldDB" id="D0N578"/>
<dbReference type="PANTHER" id="PTHR13479">
    <property type="entry name" value="30S RIBOSOMAL PROTEIN S18"/>
    <property type="match status" value="1"/>
</dbReference>
<dbReference type="InterPro" id="IPR001648">
    <property type="entry name" value="Ribosomal_bS18"/>
</dbReference>
<dbReference type="Pfam" id="PF01084">
    <property type="entry name" value="Ribosomal_S18"/>
    <property type="match status" value="1"/>
</dbReference>